<name>A0ABV9C9L8_9ACTN</name>
<protein>
    <submittedName>
        <fullName evidence="2">Proline dehydrogenase</fullName>
    </submittedName>
</protein>
<evidence type="ECO:0000313" key="3">
    <source>
        <dbReference type="Proteomes" id="UP001596004"/>
    </source>
</evidence>
<dbReference type="Gene3D" id="3.20.20.220">
    <property type="match status" value="1"/>
</dbReference>
<gene>
    <name evidence="2" type="ORF">ACFO60_03460</name>
</gene>
<dbReference type="Proteomes" id="UP001596004">
    <property type="component" value="Unassembled WGS sequence"/>
</dbReference>
<dbReference type="EMBL" id="JBHSFP010000002">
    <property type="protein sequence ID" value="MFC4529811.1"/>
    <property type="molecule type" value="Genomic_DNA"/>
</dbReference>
<reference evidence="3" key="1">
    <citation type="journal article" date="2019" name="Int. J. Syst. Evol. Microbiol.">
        <title>The Global Catalogue of Microorganisms (GCM) 10K type strain sequencing project: providing services to taxonomists for standard genome sequencing and annotation.</title>
        <authorList>
            <consortium name="The Broad Institute Genomics Platform"/>
            <consortium name="The Broad Institute Genome Sequencing Center for Infectious Disease"/>
            <person name="Wu L."/>
            <person name="Ma J."/>
        </authorList>
    </citation>
    <scope>NUCLEOTIDE SEQUENCE [LARGE SCALE GENOMIC DNA]</scope>
    <source>
        <strain evidence="3">CGMCC 4.7132</strain>
    </source>
</reference>
<organism evidence="2 3">
    <name type="scientific">Sphaerisporangium dianthi</name>
    <dbReference type="NCBI Taxonomy" id="1436120"/>
    <lineage>
        <taxon>Bacteria</taxon>
        <taxon>Bacillati</taxon>
        <taxon>Actinomycetota</taxon>
        <taxon>Actinomycetes</taxon>
        <taxon>Streptosporangiales</taxon>
        <taxon>Streptosporangiaceae</taxon>
        <taxon>Sphaerisporangium</taxon>
    </lineage>
</organism>
<dbReference type="InterPro" id="IPR029041">
    <property type="entry name" value="FAD-linked_oxidoreductase-like"/>
</dbReference>
<evidence type="ECO:0000313" key="2">
    <source>
        <dbReference type="EMBL" id="MFC4529811.1"/>
    </source>
</evidence>
<keyword evidence="1" id="KW-0560">Oxidoreductase</keyword>
<proteinExistence type="predicted"/>
<dbReference type="RefSeq" id="WP_380836716.1">
    <property type="nucleotide sequence ID" value="NZ_JBHSFP010000002.1"/>
</dbReference>
<accession>A0ABV9C9L8</accession>
<comment type="caution">
    <text evidence="2">The sequence shown here is derived from an EMBL/GenBank/DDBJ whole genome shotgun (WGS) entry which is preliminary data.</text>
</comment>
<dbReference type="SUPFAM" id="SSF51730">
    <property type="entry name" value="FAD-linked oxidoreductase"/>
    <property type="match status" value="1"/>
</dbReference>
<sequence>MVLRQVLLAASSSDRVESVVRNTGVIRALAGRYVAGDGPEDAASVAAGLVADGLLVTLDHLDGQARDTARAARAVEDRLTLLDALDRRGIAKGADLSLRLSSLGLGLDDDLARRNAARVCQAAGDVGATVTVEGEEPATAEAALRVHAALLEEHPATGVTVQACLRGAEEHCRARAFGRVRLRRGHGDGPVAVTHRDPAAIDRSFVRCLKELMAGEGRVVVATHDRRLVEVASALAVLNERERDGVEYEMSYGVRPAEQARLAGLGARVRVRVPYGAGWYPHLARHLARRPADLGLLARSLARL</sequence>
<evidence type="ECO:0000256" key="1">
    <source>
        <dbReference type="ARBA" id="ARBA00023002"/>
    </source>
</evidence>
<keyword evidence="3" id="KW-1185">Reference proteome</keyword>